<dbReference type="AlphaFoldDB" id="A0A1M6NMB7"/>
<protein>
    <submittedName>
        <fullName evidence="4">N-acetylmuramoyl-L-alanine amidase</fullName>
    </submittedName>
</protein>
<dbReference type="RefSeq" id="WP_072966209.1">
    <property type="nucleotide sequence ID" value="NZ_FRAJ01000006.1"/>
</dbReference>
<comment type="similarity">
    <text evidence="1">Belongs to the N-acetylmuramoyl-L-alanine amidase 2 family.</text>
</comment>
<feature type="domain" description="N-acetylmuramoyl-L-alanine amidase" evidence="2">
    <location>
        <begin position="11"/>
        <end position="144"/>
    </location>
</feature>
<feature type="domain" description="Peptidoglycan recognition protein family" evidence="3">
    <location>
        <begin position="13"/>
        <end position="138"/>
    </location>
</feature>
<organism evidence="4 5">
    <name type="scientific">Caminicella sporogenes DSM 14501</name>
    <dbReference type="NCBI Taxonomy" id="1121266"/>
    <lineage>
        <taxon>Bacteria</taxon>
        <taxon>Bacillati</taxon>
        <taxon>Bacillota</taxon>
        <taxon>Clostridia</taxon>
        <taxon>Peptostreptococcales</taxon>
        <taxon>Caminicellaceae</taxon>
        <taxon>Caminicella</taxon>
    </lineage>
</organism>
<dbReference type="InterPro" id="IPR002502">
    <property type="entry name" value="Amidase_domain"/>
</dbReference>
<evidence type="ECO:0000313" key="4">
    <source>
        <dbReference type="EMBL" id="SHJ96764.1"/>
    </source>
</evidence>
<gene>
    <name evidence="4" type="ORF">SAMN02745883_00940</name>
</gene>
<dbReference type="Pfam" id="PF01510">
    <property type="entry name" value="Amidase_2"/>
    <property type="match status" value="1"/>
</dbReference>
<dbReference type="GO" id="GO:0009253">
    <property type="term" value="P:peptidoglycan catabolic process"/>
    <property type="evidence" value="ECO:0007669"/>
    <property type="project" value="InterPro"/>
</dbReference>
<dbReference type="InterPro" id="IPR036505">
    <property type="entry name" value="Amidase/PGRP_sf"/>
</dbReference>
<evidence type="ECO:0000256" key="1">
    <source>
        <dbReference type="ARBA" id="ARBA00007553"/>
    </source>
</evidence>
<dbReference type="Gene3D" id="3.40.80.10">
    <property type="entry name" value="Peptidoglycan recognition protein-like"/>
    <property type="match status" value="1"/>
</dbReference>
<evidence type="ECO:0000259" key="3">
    <source>
        <dbReference type="SMART" id="SM00701"/>
    </source>
</evidence>
<reference evidence="4 5" key="1">
    <citation type="submission" date="2016-11" db="EMBL/GenBank/DDBJ databases">
        <authorList>
            <person name="Jaros S."/>
            <person name="Januszkiewicz K."/>
            <person name="Wedrychowicz H."/>
        </authorList>
    </citation>
    <scope>NUCLEOTIDE SEQUENCE [LARGE SCALE GENOMIC DNA]</scope>
    <source>
        <strain evidence="4 5">DSM 14501</strain>
    </source>
</reference>
<evidence type="ECO:0000259" key="2">
    <source>
        <dbReference type="SMART" id="SM00644"/>
    </source>
</evidence>
<sequence length="212" mass="24646">MEFKNANLTFDKLHIVSLKEKEEIIVHHPAAYFATPEQIHQWHKERGWSGAGYHVYIRKSGEVYILRPINTAGAHCKGHNRKGIGVCFEGNFSDWNPRLKIDKEMNPKQFEAGVEALVKLCKQFKIPVEKIYPHNKFAKKDCPGKYFPFEQLINTVGIKLQEKEYHWAQKDFEKLKADGIITSDHDLNSPLTWGEFSVVINRIRESIEKNKK</sequence>
<dbReference type="InterPro" id="IPR006619">
    <property type="entry name" value="PGRP_domain_met/bac"/>
</dbReference>
<proteinExistence type="inferred from homology"/>
<dbReference type="GO" id="GO:0008270">
    <property type="term" value="F:zinc ion binding"/>
    <property type="evidence" value="ECO:0007669"/>
    <property type="project" value="InterPro"/>
</dbReference>
<dbReference type="GO" id="GO:0008745">
    <property type="term" value="F:N-acetylmuramoyl-L-alanine amidase activity"/>
    <property type="evidence" value="ECO:0007669"/>
    <property type="project" value="InterPro"/>
</dbReference>
<dbReference type="STRING" id="1121266.SAMN02745883_00940"/>
<name>A0A1M6NMB7_9FIRM</name>
<accession>A0A1M6NMB7</accession>
<dbReference type="CDD" id="cd06583">
    <property type="entry name" value="PGRP"/>
    <property type="match status" value="1"/>
</dbReference>
<dbReference type="SMART" id="SM00701">
    <property type="entry name" value="PGRP"/>
    <property type="match status" value="1"/>
</dbReference>
<dbReference type="PANTHER" id="PTHR11022">
    <property type="entry name" value="PEPTIDOGLYCAN RECOGNITION PROTEIN"/>
    <property type="match status" value="1"/>
</dbReference>
<dbReference type="SUPFAM" id="SSF55846">
    <property type="entry name" value="N-acetylmuramoyl-L-alanine amidase-like"/>
    <property type="match status" value="1"/>
</dbReference>
<dbReference type="Proteomes" id="UP000184082">
    <property type="component" value="Unassembled WGS sequence"/>
</dbReference>
<dbReference type="InterPro" id="IPR015510">
    <property type="entry name" value="PGRP"/>
</dbReference>
<keyword evidence="5" id="KW-1185">Reference proteome</keyword>
<dbReference type="SMART" id="SM00644">
    <property type="entry name" value="Ami_2"/>
    <property type="match status" value="1"/>
</dbReference>
<dbReference type="EMBL" id="FRAJ01000006">
    <property type="protein sequence ID" value="SHJ96764.1"/>
    <property type="molecule type" value="Genomic_DNA"/>
</dbReference>
<evidence type="ECO:0000313" key="5">
    <source>
        <dbReference type="Proteomes" id="UP000184082"/>
    </source>
</evidence>
<dbReference type="PANTHER" id="PTHR11022:SF41">
    <property type="entry name" value="PEPTIDOGLYCAN-RECOGNITION PROTEIN LC-RELATED"/>
    <property type="match status" value="1"/>
</dbReference>